<dbReference type="EMBL" id="JAAVJR010000009">
    <property type="protein sequence ID" value="NJW53937.1"/>
    <property type="molecule type" value="Genomic_DNA"/>
</dbReference>
<evidence type="ECO:0000259" key="2">
    <source>
        <dbReference type="Pfam" id="PF18990"/>
    </source>
</evidence>
<name>A0ABX1D093_9FLAO</name>
<evidence type="ECO:0000313" key="4">
    <source>
        <dbReference type="Proteomes" id="UP000703674"/>
    </source>
</evidence>
<evidence type="ECO:0000313" key="3">
    <source>
        <dbReference type="EMBL" id="NJW53937.1"/>
    </source>
</evidence>
<accession>A0ABX1D093</accession>
<feature type="domain" description="DUF5723" evidence="2">
    <location>
        <begin position="38"/>
        <end position="438"/>
    </location>
</feature>
<feature type="chain" id="PRO_5047465334" description="DUF5723 domain-containing protein" evidence="1">
    <location>
        <begin position="19"/>
        <end position="465"/>
    </location>
</feature>
<proteinExistence type="predicted"/>
<evidence type="ECO:0000256" key="1">
    <source>
        <dbReference type="SAM" id="SignalP"/>
    </source>
</evidence>
<sequence>MKLKLLLFIWFIALSATAQNKQLLYNFDGLPQNLMLNPGGETDFDMHIGFPLLSQIHLSAGSSGISLYDIFQKGGDVNQRIRKSLGNLDRNDFFTVNQQLEIFSLGWRDQKRRYFTAGIYQELDAFLYFPKDPAVLTYEGNRNYIGESFNFSDAAFTAEALNVFHIGFTNYYSEDFNYGFRGKIYSGVFNAYSVGNRGSFRTEISPAGPNLYRHYMTGLDVLINTSGYADLLDSENVTGIGTLSKIGKRAFLGGNLGLGLDAGFTWYPSDQYRVTGSLLDIGFIRHSKNVENYRYYGSYQTDGIALLFPGSNSPSYWDEWEDELDRNLKDETLTNTYITWRPLKINASVDFGFYENAEPCNCHRPMGRRRYYNHLGAHFFAMKRPRGLNYATTIYYDRTFNENFRGKVTFTADSYSFSNIGLLLSAKLSNFNVYLAADNLLDYTNLAKARNASVQLGFQLLFTRE</sequence>
<dbReference type="Proteomes" id="UP000703674">
    <property type="component" value="Unassembled WGS sequence"/>
</dbReference>
<protein>
    <recommendedName>
        <fullName evidence="2">DUF5723 domain-containing protein</fullName>
    </recommendedName>
</protein>
<comment type="caution">
    <text evidence="3">The sequence shown here is derived from an EMBL/GenBank/DDBJ whole genome shotgun (WGS) entry which is preliminary data.</text>
</comment>
<keyword evidence="4" id="KW-1185">Reference proteome</keyword>
<organism evidence="3 4">
    <name type="scientific">Salinimicrobium oceani</name>
    <dbReference type="NCBI Taxonomy" id="2722702"/>
    <lineage>
        <taxon>Bacteria</taxon>
        <taxon>Pseudomonadati</taxon>
        <taxon>Bacteroidota</taxon>
        <taxon>Flavobacteriia</taxon>
        <taxon>Flavobacteriales</taxon>
        <taxon>Flavobacteriaceae</taxon>
        <taxon>Salinimicrobium</taxon>
    </lineage>
</organism>
<keyword evidence="1" id="KW-0732">Signal</keyword>
<dbReference type="InterPro" id="IPR043781">
    <property type="entry name" value="DUF5723"/>
</dbReference>
<dbReference type="Pfam" id="PF18990">
    <property type="entry name" value="DUF5723"/>
    <property type="match status" value="1"/>
</dbReference>
<dbReference type="RefSeq" id="WP_168139040.1">
    <property type="nucleotide sequence ID" value="NZ_JAAVJR010000009.1"/>
</dbReference>
<reference evidence="3 4" key="1">
    <citation type="submission" date="2020-03" db="EMBL/GenBank/DDBJ databases">
        <title>Salinimicrobium sp. nov, isolated from SCS.</title>
        <authorList>
            <person name="Cao W.R."/>
        </authorList>
    </citation>
    <scope>NUCLEOTIDE SEQUENCE [LARGE SCALE GENOMIC DNA]</scope>
    <source>
        <strain evidence="4">J15B91</strain>
    </source>
</reference>
<gene>
    <name evidence="3" type="ORF">HC175_13525</name>
</gene>
<feature type="signal peptide" evidence="1">
    <location>
        <begin position="1"/>
        <end position="18"/>
    </location>
</feature>